<dbReference type="PROSITE" id="PS50994">
    <property type="entry name" value="INTEGRASE"/>
    <property type="match status" value="1"/>
</dbReference>
<dbReference type="InterPro" id="IPR025948">
    <property type="entry name" value="HTH-like_dom"/>
</dbReference>
<sequence>MKPSKPTTKPYTRRSASYKEEALKLADRIGYAKAAHQLGLHESQLYGWRAKQTQQQTVNSREQEQAAEIAKLKRELLIAQEEVAILKKGQRVLCETAQVKYAFIQQHSREFCIPRLCQALGVARSSYYEWLERQSKPRQREQRQAMLDTRVATAFQVKKSCYGAWRLCQLLAKDGWCYNRKTIANSMKRQGLVAKAARKFKATTHSRHSLPVSPNLLEQNFTATAPNQKWVGDITYLWTDEGWLYLAVIMDLFSRQVIGWAMDQRMTADLVCDALQMALWKRKHPKGVIVHSDRGSQYCSHAYQQLIQQHQLYGSMSAKSNCYDNACAESFFHSMKVECIHGERFATRETMKQTVFEYIETDYNRDRLHSSLGYLSPLDFEAQFLTS</sequence>
<dbReference type="InterPro" id="IPR048020">
    <property type="entry name" value="Transpos_IS3"/>
</dbReference>
<dbReference type="EMBL" id="JAFMPM010000006">
    <property type="protein sequence ID" value="MBO0612465.1"/>
    <property type="molecule type" value="Genomic_DNA"/>
</dbReference>
<dbReference type="PANTHER" id="PTHR46889:SF6">
    <property type="entry name" value="TRANSPOSASE INSF FOR INSERTION SEQUENCE IS3B"/>
    <property type="match status" value="1"/>
</dbReference>
<evidence type="ECO:0000313" key="7">
    <source>
        <dbReference type="EMBL" id="QTX12056.1"/>
    </source>
</evidence>
<dbReference type="InterPro" id="IPR001584">
    <property type="entry name" value="Integrase_cat-core"/>
</dbReference>
<accession>A0A8B0SL36</accession>
<dbReference type="SUPFAM" id="SSF46689">
    <property type="entry name" value="Homeodomain-like"/>
    <property type="match status" value="1"/>
</dbReference>
<dbReference type="InterPro" id="IPR050900">
    <property type="entry name" value="Transposase_IS3/IS150/IS904"/>
</dbReference>
<comment type="function">
    <text evidence="2">Involved in the transposition of the insertion sequence IS3.</text>
</comment>
<dbReference type="InterPro" id="IPR009057">
    <property type="entry name" value="Homeodomain-like_sf"/>
</dbReference>
<organism evidence="7">
    <name type="scientific">Thiothrix fructosivorans</name>
    <dbReference type="NCBI Taxonomy" id="111770"/>
    <lineage>
        <taxon>Bacteria</taxon>
        <taxon>Pseudomonadati</taxon>
        <taxon>Pseudomonadota</taxon>
        <taxon>Gammaproteobacteria</taxon>
        <taxon>Thiotrichales</taxon>
        <taxon>Thiotrichaceae</taxon>
        <taxon>Thiothrix</taxon>
    </lineage>
</organism>
<dbReference type="GO" id="GO:0003677">
    <property type="term" value="F:DNA binding"/>
    <property type="evidence" value="ECO:0007669"/>
    <property type="project" value="UniProtKB-KW"/>
</dbReference>
<comment type="similarity">
    <text evidence="3">Belongs to the transposase IS3/IS150/IS904 family.</text>
</comment>
<dbReference type="Pfam" id="PF13333">
    <property type="entry name" value="rve_2"/>
    <property type="match status" value="1"/>
</dbReference>
<evidence type="ECO:0000259" key="5">
    <source>
        <dbReference type="PROSITE" id="PS50994"/>
    </source>
</evidence>
<name>A0A8B0SL36_9GAMM</name>
<evidence type="ECO:0000313" key="8">
    <source>
        <dbReference type="Proteomes" id="UP000664466"/>
    </source>
</evidence>
<dbReference type="NCBIfam" id="NF033516">
    <property type="entry name" value="transpos_IS3"/>
    <property type="match status" value="1"/>
</dbReference>
<evidence type="ECO:0000256" key="3">
    <source>
        <dbReference type="ARBA" id="ARBA00043964"/>
    </source>
</evidence>
<feature type="domain" description="Integrase catalytic" evidence="5">
    <location>
        <begin position="222"/>
        <end position="385"/>
    </location>
</feature>
<dbReference type="EMBL" id="CP072748">
    <property type="protein sequence ID" value="QTX12056.1"/>
    <property type="molecule type" value="Genomic_DNA"/>
</dbReference>
<dbReference type="AlphaFoldDB" id="A0A8B0SL36"/>
<dbReference type="Pfam" id="PF13276">
    <property type="entry name" value="HTH_21"/>
    <property type="match status" value="1"/>
</dbReference>
<dbReference type="GO" id="GO:0015074">
    <property type="term" value="P:DNA integration"/>
    <property type="evidence" value="ECO:0007669"/>
    <property type="project" value="InterPro"/>
</dbReference>
<dbReference type="RefSeq" id="WP_207250165.1">
    <property type="nucleotide sequence ID" value="NZ_JAFMPM010000006.1"/>
</dbReference>
<evidence type="ECO:0000256" key="4">
    <source>
        <dbReference type="SAM" id="Coils"/>
    </source>
</evidence>
<gene>
    <name evidence="7" type="ORF">J1836_006920</name>
    <name evidence="6" type="ORF">J1836_05905</name>
</gene>
<dbReference type="SUPFAM" id="SSF53098">
    <property type="entry name" value="Ribonuclease H-like"/>
    <property type="match status" value="1"/>
</dbReference>
<dbReference type="InterPro" id="IPR012337">
    <property type="entry name" value="RNaseH-like_sf"/>
</dbReference>
<dbReference type="Gene3D" id="3.30.420.10">
    <property type="entry name" value="Ribonuclease H-like superfamily/Ribonuclease H"/>
    <property type="match status" value="1"/>
</dbReference>
<evidence type="ECO:0000313" key="6">
    <source>
        <dbReference type="EMBL" id="MBO0612465.1"/>
    </source>
</evidence>
<evidence type="ECO:0000256" key="2">
    <source>
        <dbReference type="ARBA" id="ARBA00037276"/>
    </source>
</evidence>
<reference evidence="7" key="2">
    <citation type="submission" date="2021-04" db="EMBL/GenBank/DDBJ databases">
        <title>Complete Genome and methylome analysis of Thiothrix fructosivorans ATCC 49748.</title>
        <authorList>
            <person name="Fomenkov A."/>
            <person name="Sun L."/>
            <person name="Vincze T."/>
            <person name="Grabovich M.Y."/>
            <person name="Roberts R.J."/>
        </authorList>
    </citation>
    <scope>NUCLEOTIDE SEQUENCE</scope>
    <source>
        <strain evidence="7">ATCC 49748</strain>
    </source>
</reference>
<evidence type="ECO:0000256" key="1">
    <source>
        <dbReference type="ARBA" id="ARBA00023125"/>
    </source>
</evidence>
<dbReference type="InterPro" id="IPR036397">
    <property type="entry name" value="RNaseH_sf"/>
</dbReference>
<protein>
    <submittedName>
        <fullName evidence="7">IS3 family transposase</fullName>
    </submittedName>
</protein>
<dbReference type="Proteomes" id="UP000664466">
    <property type="component" value="Unassembled WGS sequence"/>
</dbReference>
<feature type="coiled-coil region" evidence="4">
    <location>
        <begin position="62"/>
        <end position="89"/>
    </location>
</feature>
<proteinExistence type="inferred from homology"/>
<keyword evidence="8" id="KW-1185">Reference proteome</keyword>
<dbReference type="Pfam" id="PF00665">
    <property type="entry name" value="rve"/>
    <property type="match status" value="1"/>
</dbReference>
<keyword evidence="4" id="KW-0175">Coiled coil</keyword>
<dbReference type="PANTHER" id="PTHR46889">
    <property type="entry name" value="TRANSPOSASE INSF FOR INSERTION SEQUENCE IS3B-RELATED"/>
    <property type="match status" value="1"/>
</dbReference>
<reference evidence="6 8" key="1">
    <citation type="submission" date="2021-03" db="EMBL/GenBank/DDBJ databases">
        <title>Draft genome and methylome analysis of Thiotrix fructosivoruns ATCC 49748.</title>
        <authorList>
            <person name="Fomenkov A."/>
            <person name="Grabovich M.Y."/>
            <person name="Roberts R.J."/>
        </authorList>
    </citation>
    <scope>NUCLEOTIDE SEQUENCE [LARGE SCALE GENOMIC DNA]</scope>
    <source>
        <strain evidence="6 8">ATCC 49748</strain>
    </source>
</reference>
<keyword evidence="1" id="KW-0238">DNA-binding</keyword>